<dbReference type="Gene3D" id="3.40.50.200">
    <property type="entry name" value="Peptidase S8/S53 domain"/>
    <property type="match status" value="1"/>
</dbReference>
<feature type="signal peptide" evidence="8">
    <location>
        <begin position="1"/>
        <end position="27"/>
    </location>
</feature>
<dbReference type="Proteomes" id="UP000549971">
    <property type="component" value="Unassembled WGS sequence"/>
</dbReference>
<dbReference type="PROSITE" id="PS00138">
    <property type="entry name" value="SUBTILASE_SER"/>
    <property type="match status" value="1"/>
</dbReference>
<feature type="active site" description="Charge relay system" evidence="5 6">
    <location>
        <position position="236"/>
    </location>
</feature>
<dbReference type="InterPro" id="IPR036852">
    <property type="entry name" value="Peptidase_S8/S53_dom_sf"/>
</dbReference>
<protein>
    <submittedName>
        <fullName evidence="10">Subtilisin family serine protease</fullName>
    </submittedName>
</protein>
<dbReference type="PROSITE" id="PS00137">
    <property type="entry name" value="SUBTILASE_HIS"/>
    <property type="match status" value="1"/>
</dbReference>
<evidence type="ECO:0000259" key="9">
    <source>
        <dbReference type="Pfam" id="PF00082"/>
    </source>
</evidence>
<comment type="caution">
    <text evidence="10">The sequence shown here is derived from an EMBL/GenBank/DDBJ whole genome shotgun (WGS) entry which is preliminary data.</text>
</comment>
<dbReference type="Pfam" id="PF00082">
    <property type="entry name" value="Peptidase_S8"/>
    <property type="match status" value="1"/>
</dbReference>
<dbReference type="InterPro" id="IPR015500">
    <property type="entry name" value="Peptidase_S8_subtilisin-rel"/>
</dbReference>
<keyword evidence="3 6" id="KW-0378">Hydrolase</keyword>
<dbReference type="PROSITE" id="PS51892">
    <property type="entry name" value="SUBTILASE"/>
    <property type="match status" value="1"/>
</dbReference>
<proteinExistence type="inferred from homology"/>
<evidence type="ECO:0000256" key="1">
    <source>
        <dbReference type="ARBA" id="ARBA00011073"/>
    </source>
</evidence>
<feature type="chain" id="PRO_5031562354" evidence="8">
    <location>
        <begin position="28"/>
        <end position="833"/>
    </location>
</feature>
<dbReference type="GO" id="GO:0004252">
    <property type="term" value="F:serine-type endopeptidase activity"/>
    <property type="evidence" value="ECO:0007669"/>
    <property type="project" value="UniProtKB-UniRule"/>
</dbReference>
<dbReference type="PANTHER" id="PTHR43806:SF65">
    <property type="entry name" value="SERINE PROTEASE APRX"/>
    <property type="match status" value="1"/>
</dbReference>
<feature type="active site" description="Charge relay system" evidence="5 6">
    <location>
        <position position="205"/>
    </location>
</feature>
<organism evidence="10 11">
    <name type="scientific">Kribbella italica</name>
    <dbReference type="NCBI Taxonomy" id="1540520"/>
    <lineage>
        <taxon>Bacteria</taxon>
        <taxon>Bacillati</taxon>
        <taxon>Actinomycetota</taxon>
        <taxon>Actinomycetes</taxon>
        <taxon>Propionibacteriales</taxon>
        <taxon>Kribbellaceae</taxon>
        <taxon>Kribbella</taxon>
    </lineage>
</organism>
<dbReference type="PANTHER" id="PTHR43806">
    <property type="entry name" value="PEPTIDASE S8"/>
    <property type="match status" value="1"/>
</dbReference>
<dbReference type="PRINTS" id="PR00723">
    <property type="entry name" value="SUBTILISIN"/>
</dbReference>
<dbReference type="AlphaFoldDB" id="A0A7W9J216"/>
<evidence type="ECO:0000256" key="2">
    <source>
        <dbReference type="ARBA" id="ARBA00022670"/>
    </source>
</evidence>
<evidence type="ECO:0000313" key="10">
    <source>
        <dbReference type="EMBL" id="MBB5833592.1"/>
    </source>
</evidence>
<sequence>MRTRRWTTPLLAAVLVLALVPAGQASAEQLDETGAQDRSVTLITGDKVVLKGGDPISVVRPAGREQIGFESRKANGSWTVIPSDVRAAVDSGRLDRRLFDLDLLLRDGYDDATRADIPLIVTGAAVQSRQATKALKSGTALSVPKENAASFLKDLGRQTTRITSTKIWLDGKLRPSLDHSVPQIGAPAAWQAGYTGKGVTVAVLDSGIDATHPDLTGQVVATKNFTADPAADAVGHGTHVASTIAGKGADGYQGVAPDAKLLDGKVCDDFGGCAESDVLAGVEWAVAQKAKVVNLSLGGSSAEGGPLDQAVDRWTRETGTLFVVAAGNNGREVESPGTAAAALTVGAVDRDENLADFSAPGPVSGGAIKPDVTAPGVGIVAAKSSASHPEEPVGDKYARMSGTSMATPHVAGAAALLAQQHSGWKATELKAALTSTAKANPALTPYQQGSGRVDVARAVQQTVVAMTSSVSFGTAQWPHADDKPVSKEVGFKNFGTSAVTLELKAELTKGTAAGVLRLSADRLTVPAGGTASVQVTSDTTHSGPDGLYTGRLTATAGSQQVNVPLVADKEVESYDVAVTVLGADGKPVPADRAFVGLTNLTTFESSDPGRVAKGKYGLDVTAFGPAGEHYRMVQPELTISKDTTLVVDLRKAKPVKITVPRADAGTFVVFFGYELTNRAGDKALTFNLQPEGDKLFLGRMGRPAAADRFQGFVASYVGKLAADGTLTDTPYVYGLIDTRRGQFFDGLQRRIFTDRQLAHVVAQYKGSGESQWALAGRQPGVETFPIAAPVKLPARVDQYLEPRTDWQQMLGEVQNEPRQYKAGRTTYETLTTP</sequence>
<dbReference type="SUPFAM" id="SSF52743">
    <property type="entry name" value="Subtilisin-like"/>
    <property type="match status" value="1"/>
</dbReference>
<dbReference type="InterPro" id="IPR023828">
    <property type="entry name" value="Peptidase_S8_Ser-AS"/>
</dbReference>
<dbReference type="InterPro" id="IPR013783">
    <property type="entry name" value="Ig-like_fold"/>
</dbReference>
<evidence type="ECO:0000256" key="8">
    <source>
        <dbReference type="SAM" id="SignalP"/>
    </source>
</evidence>
<reference evidence="10 11" key="1">
    <citation type="submission" date="2020-08" db="EMBL/GenBank/DDBJ databases">
        <title>Sequencing the genomes of 1000 actinobacteria strains.</title>
        <authorList>
            <person name="Klenk H.-P."/>
        </authorList>
    </citation>
    <scope>NUCLEOTIDE SEQUENCE [LARGE SCALE GENOMIC DNA]</scope>
    <source>
        <strain evidence="10 11">DSM 28967</strain>
    </source>
</reference>
<gene>
    <name evidence="10" type="ORF">HDA39_000326</name>
</gene>
<feature type="active site" description="Charge relay system" evidence="5 6">
    <location>
        <position position="404"/>
    </location>
</feature>
<dbReference type="EMBL" id="JACHMY010000001">
    <property type="protein sequence ID" value="MBB5833592.1"/>
    <property type="molecule type" value="Genomic_DNA"/>
</dbReference>
<evidence type="ECO:0000256" key="7">
    <source>
        <dbReference type="RuleBase" id="RU003355"/>
    </source>
</evidence>
<name>A0A7W9J216_9ACTN</name>
<dbReference type="InterPro" id="IPR023827">
    <property type="entry name" value="Peptidase_S8_Asp-AS"/>
</dbReference>
<evidence type="ECO:0000256" key="5">
    <source>
        <dbReference type="PIRSR" id="PIRSR615500-1"/>
    </source>
</evidence>
<keyword evidence="2 6" id="KW-0645">Protease</keyword>
<dbReference type="GO" id="GO:0006508">
    <property type="term" value="P:proteolysis"/>
    <property type="evidence" value="ECO:0007669"/>
    <property type="project" value="UniProtKB-KW"/>
</dbReference>
<evidence type="ECO:0000256" key="6">
    <source>
        <dbReference type="PROSITE-ProRule" id="PRU01240"/>
    </source>
</evidence>
<accession>A0A7W9J216</accession>
<keyword evidence="11" id="KW-1185">Reference proteome</keyword>
<dbReference type="InterPro" id="IPR050131">
    <property type="entry name" value="Peptidase_S8_subtilisin-like"/>
</dbReference>
<evidence type="ECO:0000313" key="11">
    <source>
        <dbReference type="Proteomes" id="UP000549971"/>
    </source>
</evidence>
<dbReference type="InterPro" id="IPR022398">
    <property type="entry name" value="Peptidase_S8_His-AS"/>
</dbReference>
<feature type="domain" description="Peptidase S8/S53" evidence="9">
    <location>
        <begin position="196"/>
        <end position="451"/>
    </location>
</feature>
<dbReference type="Gene3D" id="2.60.40.10">
    <property type="entry name" value="Immunoglobulins"/>
    <property type="match status" value="1"/>
</dbReference>
<dbReference type="GO" id="GO:0005975">
    <property type="term" value="P:carbohydrate metabolic process"/>
    <property type="evidence" value="ECO:0007669"/>
    <property type="project" value="UniProtKB-ARBA"/>
</dbReference>
<keyword evidence="4 6" id="KW-0720">Serine protease</keyword>
<evidence type="ECO:0000256" key="4">
    <source>
        <dbReference type="ARBA" id="ARBA00022825"/>
    </source>
</evidence>
<comment type="similarity">
    <text evidence="1 6 7">Belongs to the peptidase S8 family.</text>
</comment>
<dbReference type="InterPro" id="IPR000209">
    <property type="entry name" value="Peptidase_S8/S53_dom"/>
</dbReference>
<dbReference type="PROSITE" id="PS00136">
    <property type="entry name" value="SUBTILASE_ASP"/>
    <property type="match status" value="1"/>
</dbReference>
<dbReference type="RefSeq" id="WP_184793462.1">
    <property type="nucleotide sequence ID" value="NZ_JACHMY010000001.1"/>
</dbReference>
<keyword evidence="8" id="KW-0732">Signal</keyword>
<evidence type="ECO:0000256" key="3">
    <source>
        <dbReference type="ARBA" id="ARBA00022801"/>
    </source>
</evidence>